<keyword evidence="3" id="KW-1185">Reference proteome</keyword>
<keyword evidence="1" id="KW-0812">Transmembrane</keyword>
<name>A0A7H0LEE9_9SPHN</name>
<feature type="transmembrane region" description="Helical" evidence="1">
    <location>
        <begin position="150"/>
        <end position="175"/>
    </location>
</feature>
<feature type="transmembrane region" description="Helical" evidence="1">
    <location>
        <begin position="123"/>
        <end position="143"/>
    </location>
</feature>
<evidence type="ECO:0000313" key="2">
    <source>
        <dbReference type="EMBL" id="QNQ08052.1"/>
    </source>
</evidence>
<evidence type="ECO:0000256" key="1">
    <source>
        <dbReference type="SAM" id="Phobius"/>
    </source>
</evidence>
<reference evidence="2 3" key="1">
    <citation type="submission" date="2020-09" db="EMBL/GenBank/DDBJ databases">
        <title>Sphingomonas sp., a new species isolated from pork steak.</title>
        <authorList>
            <person name="Heidler von Heilborn D."/>
        </authorList>
    </citation>
    <scope>NUCLEOTIDE SEQUENCE [LARGE SCALE GENOMIC DNA]</scope>
    <source>
        <strain evidence="3">S8-3T</strain>
    </source>
</reference>
<keyword evidence="1" id="KW-1133">Transmembrane helix</keyword>
<accession>A0A7H0LEE9</accession>
<protein>
    <submittedName>
        <fullName evidence="2">Uncharacterized protein</fullName>
    </submittedName>
</protein>
<keyword evidence="1" id="KW-0472">Membrane</keyword>
<organism evidence="2 3">
    <name type="scientific">Sphingomonas alpina</name>
    <dbReference type="NCBI Taxonomy" id="653931"/>
    <lineage>
        <taxon>Bacteria</taxon>
        <taxon>Pseudomonadati</taxon>
        <taxon>Pseudomonadota</taxon>
        <taxon>Alphaproteobacteria</taxon>
        <taxon>Sphingomonadales</taxon>
        <taxon>Sphingomonadaceae</taxon>
        <taxon>Sphingomonas</taxon>
    </lineage>
</organism>
<sequence>MTHRLAFTLCRVAGHMLPAARKPWADAMTAELAHAEDDRAALAYAGGCLLAALHERMCDFDTRFTAGLWSIAIVTSLFAVVQFACAAHGIRALLGARDGMSEALLHHGASPALMASYEAARPIVIGCFIILGCTHLAAAWFLSRTQFHRFLIAWCAALLVASVAVAIQLSIVWSIDGVPSEFHALILQAVVLPALLAWSQSRHKYSGRI</sequence>
<feature type="transmembrane region" description="Helical" evidence="1">
    <location>
        <begin position="66"/>
        <end position="90"/>
    </location>
</feature>
<dbReference type="Proteomes" id="UP000516148">
    <property type="component" value="Chromosome"/>
</dbReference>
<evidence type="ECO:0000313" key="3">
    <source>
        <dbReference type="Proteomes" id="UP000516148"/>
    </source>
</evidence>
<proteinExistence type="predicted"/>
<dbReference type="KEGG" id="spap:H3Z74_14835"/>
<dbReference type="AlphaFoldDB" id="A0A7H0LEE9"/>
<feature type="transmembrane region" description="Helical" evidence="1">
    <location>
        <begin position="181"/>
        <end position="198"/>
    </location>
</feature>
<dbReference type="EMBL" id="CP061038">
    <property type="protein sequence ID" value="QNQ08052.1"/>
    <property type="molecule type" value="Genomic_DNA"/>
</dbReference>
<gene>
    <name evidence="2" type="ORF">H3Z74_14835</name>
</gene>
<dbReference type="RefSeq" id="WP_187760383.1">
    <property type="nucleotide sequence ID" value="NZ_CP061038.1"/>
</dbReference>